<dbReference type="PANTHER" id="PTHR30451">
    <property type="entry name" value="OUTER MEMBRANE USHER PROTEIN"/>
    <property type="match status" value="1"/>
</dbReference>
<dbReference type="GO" id="GO:0015473">
    <property type="term" value="F:fimbrial usher porin activity"/>
    <property type="evidence" value="ECO:0007669"/>
    <property type="project" value="InterPro"/>
</dbReference>
<dbReference type="Gene3D" id="3.10.20.410">
    <property type="match status" value="1"/>
</dbReference>
<keyword evidence="6" id="KW-0472">Membrane</keyword>
<name>A0A1I5BQC3_9GAMM</name>
<dbReference type="SUPFAM" id="SSF141729">
    <property type="entry name" value="FimD N-terminal domain-like"/>
    <property type="match status" value="1"/>
</dbReference>
<dbReference type="Proteomes" id="UP000199011">
    <property type="component" value="Unassembled WGS sequence"/>
</dbReference>
<dbReference type="Pfam" id="PF13954">
    <property type="entry name" value="PapC_N"/>
    <property type="match status" value="1"/>
</dbReference>
<feature type="domain" description="PapC N-terminal" evidence="8">
    <location>
        <begin position="1"/>
        <end position="120"/>
    </location>
</feature>
<dbReference type="InterPro" id="IPR037224">
    <property type="entry name" value="PapC_N_sf"/>
</dbReference>
<keyword evidence="10" id="KW-1185">Reference proteome</keyword>
<dbReference type="GO" id="GO:0009297">
    <property type="term" value="P:pilus assembly"/>
    <property type="evidence" value="ECO:0007669"/>
    <property type="project" value="InterPro"/>
</dbReference>
<gene>
    <name evidence="9" type="ORF">SAMN05421579_1211</name>
</gene>
<proteinExistence type="inferred from homology"/>
<dbReference type="PANTHER" id="PTHR30451:SF10">
    <property type="entry name" value="OUTER MEMBRANE USHER PROTEIN YFCU-RELATED"/>
    <property type="match status" value="1"/>
</dbReference>
<keyword evidence="4" id="KW-0812">Transmembrane</keyword>
<evidence type="ECO:0000256" key="4">
    <source>
        <dbReference type="ARBA" id="ARBA00022692"/>
    </source>
</evidence>
<dbReference type="InterPro" id="IPR000015">
    <property type="entry name" value="Fimb_usher"/>
</dbReference>
<protein>
    <submittedName>
        <fullName evidence="9">PapC N-terminal domain-containing protein</fullName>
    </submittedName>
</protein>
<evidence type="ECO:0000256" key="1">
    <source>
        <dbReference type="ARBA" id="ARBA00004571"/>
    </source>
</evidence>
<dbReference type="InterPro" id="IPR025885">
    <property type="entry name" value="PapC_N"/>
</dbReference>
<keyword evidence="3" id="KW-0813">Transport</keyword>
<reference evidence="10" key="1">
    <citation type="submission" date="2016-10" db="EMBL/GenBank/DDBJ databases">
        <authorList>
            <person name="Varghese N."/>
            <person name="Submissions S."/>
        </authorList>
    </citation>
    <scope>NUCLEOTIDE SEQUENCE [LARGE SCALE GENOMIC DNA]</scope>
    <source>
        <strain evidence="10">DSM 16522</strain>
    </source>
</reference>
<keyword evidence="5" id="KW-0732">Signal</keyword>
<evidence type="ECO:0000313" key="9">
    <source>
        <dbReference type="EMBL" id="SFN76869.1"/>
    </source>
</evidence>
<evidence type="ECO:0000313" key="10">
    <source>
        <dbReference type="Proteomes" id="UP000199011"/>
    </source>
</evidence>
<comment type="similarity">
    <text evidence="2">Belongs to the fimbrial export usher family.</text>
</comment>
<evidence type="ECO:0000256" key="3">
    <source>
        <dbReference type="ARBA" id="ARBA00022448"/>
    </source>
</evidence>
<organism evidence="9 10">
    <name type="scientific">Xenorhabdus japonica</name>
    <dbReference type="NCBI Taxonomy" id="53341"/>
    <lineage>
        <taxon>Bacteria</taxon>
        <taxon>Pseudomonadati</taxon>
        <taxon>Pseudomonadota</taxon>
        <taxon>Gammaproteobacteria</taxon>
        <taxon>Enterobacterales</taxon>
        <taxon>Morganellaceae</taxon>
        <taxon>Xenorhabdus</taxon>
    </lineage>
</organism>
<evidence type="ECO:0000256" key="5">
    <source>
        <dbReference type="ARBA" id="ARBA00022729"/>
    </source>
</evidence>
<evidence type="ECO:0000256" key="6">
    <source>
        <dbReference type="ARBA" id="ARBA00023136"/>
    </source>
</evidence>
<comment type="subcellular location">
    <subcellularLocation>
        <location evidence="1">Cell outer membrane</location>
        <topology evidence="1">Multi-pass membrane protein</topology>
    </subcellularLocation>
</comment>
<dbReference type="EMBL" id="FOVO01000021">
    <property type="protein sequence ID" value="SFN76869.1"/>
    <property type="molecule type" value="Genomic_DNA"/>
</dbReference>
<keyword evidence="7" id="KW-0998">Cell outer membrane</keyword>
<dbReference type="GO" id="GO:0009279">
    <property type="term" value="C:cell outer membrane"/>
    <property type="evidence" value="ECO:0007669"/>
    <property type="project" value="UniProtKB-SubCell"/>
</dbReference>
<dbReference type="AlphaFoldDB" id="A0A1I5BQC3"/>
<accession>A0A1I5BQC3</accession>
<sequence length="140" mass="15943">MPGNYQLSLIINDQNIIHETIIPFYSRKMGDKTVSEICISPKLRDKIGLTEKALNSTGLWHQGQCVDFSPLKGVKLSASMSESQLNMSIPQLYLEYSDPFWSPPSLWDNGIPGLLLDYNLLDSHIKRNTVMNEVNEWVFL</sequence>
<evidence type="ECO:0000259" key="8">
    <source>
        <dbReference type="Pfam" id="PF13954"/>
    </source>
</evidence>
<evidence type="ECO:0000256" key="2">
    <source>
        <dbReference type="ARBA" id="ARBA00008064"/>
    </source>
</evidence>
<dbReference type="OrthoDB" id="6638669at2"/>
<evidence type="ECO:0000256" key="7">
    <source>
        <dbReference type="ARBA" id="ARBA00023237"/>
    </source>
</evidence>
<dbReference type="STRING" id="53341.SAMN05421579_1211"/>